<dbReference type="Proteomes" id="UP000002035">
    <property type="component" value="Unassembled WGS sequence"/>
</dbReference>
<accession>C5FLG2</accession>
<evidence type="ECO:0000313" key="2">
    <source>
        <dbReference type="Proteomes" id="UP000002035"/>
    </source>
</evidence>
<evidence type="ECO:0000313" key="1">
    <source>
        <dbReference type="EMBL" id="EEQ30534.1"/>
    </source>
</evidence>
<keyword evidence="2" id="KW-1185">Reference proteome</keyword>
<dbReference type="HOGENOM" id="CLU_2084315_0_0_1"/>
<reference evidence="2" key="1">
    <citation type="journal article" date="2012" name="MBio">
        <title>Comparative genome analysis of Trichophyton rubrum and related dermatophytes reveals candidate genes involved in infection.</title>
        <authorList>
            <person name="Martinez D.A."/>
            <person name="Oliver B.G."/>
            <person name="Graeser Y."/>
            <person name="Goldberg J.M."/>
            <person name="Li W."/>
            <person name="Martinez-Rossi N.M."/>
            <person name="Monod M."/>
            <person name="Shelest E."/>
            <person name="Barton R.C."/>
            <person name="Birch E."/>
            <person name="Brakhage A.A."/>
            <person name="Chen Z."/>
            <person name="Gurr S.J."/>
            <person name="Heiman D."/>
            <person name="Heitman J."/>
            <person name="Kosti I."/>
            <person name="Rossi A."/>
            <person name="Saif S."/>
            <person name="Samalova M."/>
            <person name="Saunders C.W."/>
            <person name="Shea T."/>
            <person name="Summerbell R.C."/>
            <person name="Xu J."/>
            <person name="Young S."/>
            <person name="Zeng Q."/>
            <person name="Birren B.W."/>
            <person name="Cuomo C.A."/>
            <person name="White T.C."/>
        </authorList>
    </citation>
    <scope>NUCLEOTIDE SEQUENCE [LARGE SCALE GENOMIC DNA]</scope>
    <source>
        <strain evidence="2">ATCC MYA-4605 / CBS 113480</strain>
    </source>
</reference>
<gene>
    <name evidence="1" type="ORF">MCYG_03353</name>
</gene>
<organism evidence="1 2">
    <name type="scientific">Arthroderma otae (strain ATCC MYA-4605 / CBS 113480)</name>
    <name type="common">Microsporum canis</name>
    <dbReference type="NCBI Taxonomy" id="554155"/>
    <lineage>
        <taxon>Eukaryota</taxon>
        <taxon>Fungi</taxon>
        <taxon>Dikarya</taxon>
        <taxon>Ascomycota</taxon>
        <taxon>Pezizomycotina</taxon>
        <taxon>Eurotiomycetes</taxon>
        <taxon>Eurotiomycetidae</taxon>
        <taxon>Onygenales</taxon>
        <taxon>Arthrodermataceae</taxon>
        <taxon>Microsporum</taxon>
    </lineage>
</organism>
<dbReference type="RefSeq" id="XP_002847847.1">
    <property type="nucleotide sequence ID" value="XM_002847801.1"/>
</dbReference>
<dbReference type="GeneID" id="9230609"/>
<dbReference type="AlphaFoldDB" id="C5FLG2"/>
<dbReference type="EMBL" id="DS995703">
    <property type="protein sequence ID" value="EEQ30534.1"/>
    <property type="molecule type" value="Genomic_DNA"/>
</dbReference>
<sequence length="117" mass="13136">MSGSCRLVRNIFQAAINGSMFTGTELTAMYSVLPMVNSCLGGMLRAKLASLLLLASDDCMQRSRARVNESPKPHGPSRLHVYLYYCLVSFAHPLFEQRLKRRTTPRLIFHDPGNTYA</sequence>
<dbReference type="VEuPathDB" id="FungiDB:MCYG_03353"/>
<proteinExistence type="predicted"/>
<name>C5FLG2_ARTOC</name>
<protein>
    <submittedName>
        <fullName evidence="1">Uncharacterized protein</fullName>
    </submittedName>
</protein>